<keyword evidence="12" id="KW-0830">Ubiquinone</keyword>
<geneLocation type="mitochondrion" evidence="20"/>
<evidence type="ECO:0000256" key="3">
    <source>
        <dbReference type="ARBA" id="ARBA00021096"/>
    </source>
</evidence>
<evidence type="ECO:0000256" key="6">
    <source>
        <dbReference type="ARBA" id="ARBA00022692"/>
    </source>
</evidence>
<keyword evidence="6 17" id="KW-0812">Transmembrane</keyword>
<protein>
    <recommendedName>
        <fullName evidence="3">NADH-ubiquinone oxidoreductase chain 5</fullName>
        <ecNumber evidence="2">7.1.1.2</ecNumber>
    </recommendedName>
    <alternativeName>
        <fullName evidence="15">NADH dehydrogenase subunit 5</fullName>
    </alternativeName>
</protein>
<keyword evidence="11" id="KW-0520">NAD</keyword>
<keyword evidence="14 17" id="KW-0472">Membrane</keyword>
<evidence type="ECO:0000256" key="10">
    <source>
        <dbReference type="ARBA" id="ARBA00022989"/>
    </source>
</evidence>
<name>A0A167NFD7_9TELE</name>
<dbReference type="PANTHER" id="PTHR42829">
    <property type="entry name" value="NADH-UBIQUINONE OXIDOREDUCTASE CHAIN 5"/>
    <property type="match status" value="1"/>
</dbReference>
<evidence type="ECO:0000256" key="17">
    <source>
        <dbReference type="SAM" id="Phobius"/>
    </source>
</evidence>
<feature type="transmembrane region" description="Helical" evidence="17">
    <location>
        <begin position="6"/>
        <end position="28"/>
    </location>
</feature>
<accession>A0A167NFD7</accession>
<evidence type="ECO:0000256" key="16">
    <source>
        <dbReference type="ARBA" id="ARBA00049551"/>
    </source>
</evidence>
<keyword evidence="5" id="KW-0679">Respiratory chain</keyword>
<evidence type="ECO:0000256" key="2">
    <source>
        <dbReference type="ARBA" id="ARBA00012944"/>
    </source>
</evidence>
<comment type="catalytic activity">
    <reaction evidence="16">
        <text>a ubiquinone + NADH + 5 H(+)(in) = a ubiquinol + NAD(+) + 4 H(+)(out)</text>
        <dbReference type="Rhea" id="RHEA:29091"/>
        <dbReference type="Rhea" id="RHEA-COMP:9565"/>
        <dbReference type="Rhea" id="RHEA-COMP:9566"/>
        <dbReference type="ChEBI" id="CHEBI:15378"/>
        <dbReference type="ChEBI" id="CHEBI:16389"/>
        <dbReference type="ChEBI" id="CHEBI:17976"/>
        <dbReference type="ChEBI" id="CHEBI:57540"/>
        <dbReference type="ChEBI" id="CHEBI:57945"/>
        <dbReference type="EC" id="7.1.1.2"/>
    </reaction>
</comment>
<sequence>MHISPLIMASTYKVIFLILNVPILSTIMPMLFKHNQVTLHFKTAVKETFFLTMIPLYVYFMSGTEIFLLKWTWTNTHLFDINISIQVDLYSILFNAFALYVTCPLLEFASWYIPTVPYKEGFSKSKQALLKAMIIIETANNFQQLFIGWDAVGIICISLNSWWYARAEPNTAALQAVLYNRVGDIGHLVAMASLASNLNSSVLQHTVGSSLNWYLTLPLNRVMLAAAVQWAQFGLHPWLPSAMEGPTPVSALLQCSTMVVVGILSHFAVSPHTGQEPWPCTNSVCLGALTTMLSASCAVTQIDIKKMSAFSMSSHLGVMMVTIGVNHPQLALLHIWTHALKKAMLFLCSGSIIHNLNDVQDIRKMRGMHHMGLMTSSCLTIGTHPQKGTPIVAGFFSKDAINEAVNTSYQIAWALPISHEATSFTATESLRFVILLTMGIPRFKRHAPIIENNPSFTNPIKRLASGSMLPRVLMTPIFFAMKTPVMTMPAFMKMAAVNVWLIGLLSALDLASMTTKQLKTMRYSSTHHFSKTVGLWPQITQPLAAKLSLFSGQCIASQTLNQTCLEKSGRKAISCVNTPFGTSATIIQPAKIKTYLSLFLLSLSWGLIVMLF</sequence>
<evidence type="ECO:0000313" key="20">
    <source>
        <dbReference type="EMBL" id="ANB44370.1"/>
    </source>
</evidence>
<feature type="transmembrane region" description="Helical" evidence="17">
    <location>
        <begin position="49"/>
        <end position="69"/>
    </location>
</feature>
<keyword evidence="4" id="KW-0813">Transport</keyword>
<dbReference type="InterPro" id="IPR003945">
    <property type="entry name" value="NU5C-like"/>
</dbReference>
<keyword evidence="10 17" id="KW-1133">Transmembrane helix</keyword>
<evidence type="ECO:0000256" key="9">
    <source>
        <dbReference type="ARBA" id="ARBA00022982"/>
    </source>
</evidence>
<dbReference type="GO" id="GO:0015990">
    <property type="term" value="P:electron transport coupled proton transport"/>
    <property type="evidence" value="ECO:0007669"/>
    <property type="project" value="TreeGrafter"/>
</dbReference>
<dbReference type="PRINTS" id="PR01434">
    <property type="entry name" value="NADHDHGNASE5"/>
</dbReference>
<feature type="transmembrane region" description="Helical" evidence="17">
    <location>
        <begin position="594"/>
        <end position="611"/>
    </location>
</feature>
<keyword evidence="8" id="KW-1278">Translocase</keyword>
<keyword evidence="13 20" id="KW-0496">Mitochondrion</keyword>
<evidence type="ECO:0000256" key="13">
    <source>
        <dbReference type="ARBA" id="ARBA00023128"/>
    </source>
</evidence>
<reference evidence="20" key="1">
    <citation type="submission" date="2016-01" db="EMBL/GenBank/DDBJ databases">
        <title>Tylosurus acus melanotus mitochondrial complete sequence.</title>
        <authorList>
            <person name="Zhang H."/>
            <person name="Zeng D."/>
            <person name="Xu Y."/>
        </authorList>
    </citation>
    <scope>NUCLEOTIDE SEQUENCE</scope>
    <source>
        <tissue evidence="20">Muscle</tissue>
    </source>
</reference>
<dbReference type="GO" id="GO:0003954">
    <property type="term" value="F:NADH dehydrogenase activity"/>
    <property type="evidence" value="ECO:0007669"/>
    <property type="project" value="TreeGrafter"/>
</dbReference>
<dbReference type="AlphaFoldDB" id="A0A167NFD7"/>
<dbReference type="PANTHER" id="PTHR42829:SF2">
    <property type="entry name" value="NADH-UBIQUINONE OXIDOREDUCTASE CHAIN 5"/>
    <property type="match status" value="1"/>
</dbReference>
<dbReference type="InterPro" id="IPR010934">
    <property type="entry name" value="NADH_DH_su5_C"/>
</dbReference>
<evidence type="ECO:0000259" key="19">
    <source>
        <dbReference type="Pfam" id="PF06455"/>
    </source>
</evidence>
<dbReference type="EMBL" id="KU605633">
    <property type="protein sequence ID" value="ANB44370.1"/>
    <property type="molecule type" value="Genomic_DNA"/>
</dbReference>
<evidence type="ECO:0000256" key="8">
    <source>
        <dbReference type="ARBA" id="ARBA00022967"/>
    </source>
</evidence>
<feature type="transmembrane region" description="Helical" evidence="17">
    <location>
        <begin position="89"/>
        <end position="113"/>
    </location>
</feature>
<evidence type="ECO:0000259" key="18">
    <source>
        <dbReference type="Pfam" id="PF00361"/>
    </source>
</evidence>
<dbReference type="Pfam" id="PF00361">
    <property type="entry name" value="Proton_antipo_M"/>
    <property type="match status" value="1"/>
</dbReference>
<evidence type="ECO:0000256" key="14">
    <source>
        <dbReference type="ARBA" id="ARBA00023136"/>
    </source>
</evidence>
<organism evidence="20">
    <name type="scientific">Tylosurus melanotus</name>
    <dbReference type="NCBI Taxonomy" id="3053213"/>
    <lineage>
        <taxon>Eukaryota</taxon>
        <taxon>Metazoa</taxon>
        <taxon>Chordata</taxon>
        <taxon>Craniata</taxon>
        <taxon>Vertebrata</taxon>
        <taxon>Euteleostomi</taxon>
        <taxon>Actinopterygii</taxon>
        <taxon>Neopterygii</taxon>
        <taxon>Teleostei</taxon>
        <taxon>Neoteleostei</taxon>
        <taxon>Acanthomorphata</taxon>
        <taxon>Ovalentaria</taxon>
        <taxon>Atherinomorphae</taxon>
        <taxon>Beloniformes</taxon>
        <taxon>Belonidae</taxon>
        <taxon>Tylosurus</taxon>
    </lineage>
</organism>
<evidence type="ECO:0000256" key="11">
    <source>
        <dbReference type="ARBA" id="ARBA00023027"/>
    </source>
</evidence>
<dbReference type="GO" id="GO:0005743">
    <property type="term" value="C:mitochondrial inner membrane"/>
    <property type="evidence" value="ECO:0007669"/>
    <property type="project" value="UniProtKB-SubCell"/>
</dbReference>
<dbReference type="GO" id="GO:0042773">
    <property type="term" value="P:ATP synthesis coupled electron transport"/>
    <property type="evidence" value="ECO:0007669"/>
    <property type="project" value="InterPro"/>
</dbReference>
<feature type="domain" description="NADH:quinone oxidoreductase/Mrp antiporter transmembrane" evidence="18">
    <location>
        <begin position="139"/>
        <end position="412"/>
    </location>
</feature>
<gene>
    <name evidence="20" type="primary">ND5</name>
</gene>
<dbReference type="InterPro" id="IPR001750">
    <property type="entry name" value="ND/Mrp_TM"/>
</dbReference>
<evidence type="ECO:0000256" key="1">
    <source>
        <dbReference type="ARBA" id="ARBA00004448"/>
    </source>
</evidence>
<evidence type="ECO:0000256" key="5">
    <source>
        <dbReference type="ARBA" id="ARBA00022660"/>
    </source>
</evidence>
<evidence type="ECO:0000256" key="12">
    <source>
        <dbReference type="ARBA" id="ARBA00023075"/>
    </source>
</evidence>
<feature type="domain" description="NADH dehydrogenase subunit 5 C-terminal" evidence="19">
    <location>
        <begin position="429"/>
        <end position="610"/>
    </location>
</feature>
<evidence type="ECO:0000256" key="7">
    <source>
        <dbReference type="ARBA" id="ARBA00022792"/>
    </source>
</evidence>
<dbReference type="GO" id="GO:0008137">
    <property type="term" value="F:NADH dehydrogenase (ubiquinone) activity"/>
    <property type="evidence" value="ECO:0007669"/>
    <property type="project" value="UniProtKB-EC"/>
</dbReference>
<dbReference type="EC" id="7.1.1.2" evidence="2"/>
<dbReference type="Pfam" id="PF06455">
    <property type="entry name" value="NADH5_C"/>
    <property type="match status" value="1"/>
</dbReference>
<evidence type="ECO:0000256" key="4">
    <source>
        <dbReference type="ARBA" id="ARBA00022448"/>
    </source>
</evidence>
<proteinExistence type="predicted"/>
<feature type="transmembrane region" description="Helical" evidence="17">
    <location>
        <begin position="491"/>
        <end position="512"/>
    </location>
</feature>
<comment type="subcellular location">
    <subcellularLocation>
        <location evidence="1">Mitochondrion inner membrane</location>
        <topology evidence="1">Multi-pass membrane protein</topology>
    </subcellularLocation>
</comment>
<keyword evidence="9" id="KW-0249">Electron transport</keyword>
<keyword evidence="7" id="KW-0999">Mitochondrion inner membrane</keyword>
<evidence type="ECO:0000256" key="15">
    <source>
        <dbReference type="ARBA" id="ARBA00031027"/>
    </source>
</evidence>